<evidence type="ECO:0000256" key="1">
    <source>
        <dbReference type="SAM" id="MobiDB-lite"/>
    </source>
</evidence>
<proteinExistence type="predicted"/>
<dbReference type="EMBL" id="JANBPU010000145">
    <property type="protein sequence ID" value="KAJ1915457.1"/>
    <property type="molecule type" value="Genomic_DNA"/>
</dbReference>
<sequence>MHFLVKLSNKRRYIRGSPEKAQAKSSVKIESPTAISEARSRKSSASTLHLDSVCMSRLL</sequence>
<gene>
    <name evidence="2" type="ORF">H4219_004308</name>
</gene>
<keyword evidence="3" id="KW-1185">Reference proteome</keyword>
<dbReference type="AlphaFoldDB" id="A0A9W8DN16"/>
<feature type="region of interest" description="Disordered" evidence="1">
    <location>
        <begin position="17"/>
        <end position="46"/>
    </location>
</feature>
<name>A0A9W8DN16_9FUNG</name>
<evidence type="ECO:0000313" key="3">
    <source>
        <dbReference type="Proteomes" id="UP001150538"/>
    </source>
</evidence>
<protein>
    <submittedName>
        <fullName evidence="2">Uncharacterized protein</fullName>
    </submittedName>
</protein>
<feature type="non-terminal residue" evidence="2">
    <location>
        <position position="59"/>
    </location>
</feature>
<dbReference type="Proteomes" id="UP001150538">
    <property type="component" value="Unassembled WGS sequence"/>
</dbReference>
<evidence type="ECO:0000313" key="2">
    <source>
        <dbReference type="EMBL" id="KAJ1915457.1"/>
    </source>
</evidence>
<comment type="caution">
    <text evidence="2">The sequence shown here is derived from an EMBL/GenBank/DDBJ whole genome shotgun (WGS) entry which is preliminary data.</text>
</comment>
<organism evidence="2 3">
    <name type="scientific">Mycoemilia scoparia</name>
    <dbReference type="NCBI Taxonomy" id="417184"/>
    <lineage>
        <taxon>Eukaryota</taxon>
        <taxon>Fungi</taxon>
        <taxon>Fungi incertae sedis</taxon>
        <taxon>Zoopagomycota</taxon>
        <taxon>Kickxellomycotina</taxon>
        <taxon>Kickxellomycetes</taxon>
        <taxon>Kickxellales</taxon>
        <taxon>Kickxellaceae</taxon>
        <taxon>Mycoemilia</taxon>
    </lineage>
</organism>
<reference evidence="2" key="1">
    <citation type="submission" date="2022-07" db="EMBL/GenBank/DDBJ databases">
        <title>Phylogenomic reconstructions and comparative analyses of Kickxellomycotina fungi.</title>
        <authorList>
            <person name="Reynolds N.K."/>
            <person name="Stajich J.E."/>
            <person name="Barry K."/>
            <person name="Grigoriev I.V."/>
            <person name="Crous P."/>
            <person name="Smith M.E."/>
        </authorList>
    </citation>
    <scope>NUCLEOTIDE SEQUENCE</scope>
    <source>
        <strain evidence="2">NBRC 100468</strain>
    </source>
</reference>
<accession>A0A9W8DN16</accession>